<dbReference type="OrthoDB" id="5766000at2"/>
<evidence type="ECO:0000256" key="1">
    <source>
        <dbReference type="SAM" id="Phobius"/>
    </source>
</evidence>
<accession>I1DVI4</accession>
<feature type="transmembrane region" description="Helical" evidence="1">
    <location>
        <begin position="132"/>
        <end position="155"/>
    </location>
</feature>
<reference evidence="2 3" key="1">
    <citation type="journal article" date="2012" name="J. Bacteriol.">
        <title>Genome Sequence of the Protease-Producing Bacterium Rheinheimera nanhaiensis E407-8T, Isolated from Deep-Sea Sediment of the South China Sea.</title>
        <authorList>
            <person name="Zhang X.-Y."/>
            <person name="Zhang Y.-J."/>
            <person name="Qin Q.-L."/>
            <person name="Xie B.-B."/>
            <person name="Chen X.-L."/>
            <person name="Zhou B.-C."/>
            <person name="Zhang Y.-Z."/>
        </authorList>
    </citation>
    <scope>NUCLEOTIDE SEQUENCE [LARGE SCALE GENOMIC DNA]</scope>
    <source>
        <strain evidence="2 3">E407-8</strain>
    </source>
</reference>
<dbReference type="STRING" id="562729.RNAN_1033"/>
<dbReference type="EMBL" id="BAFK01000004">
    <property type="protein sequence ID" value="GAB58062.1"/>
    <property type="molecule type" value="Genomic_DNA"/>
</dbReference>
<organism evidence="2 3">
    <name type="scientific">Rheinheimera nanhaiensis E407-8</name>
    <dbReference type="NCBI Taxonomy" id="562729"/>
    <lineage>
        <taxon>Bacteria</taxon>
        <taxon>Pseudomonadati</taxon>
        <taxon>Pseudomonadota</taxon>
        <taxon>Gammaproteobacteria</taxon>
        <taxon>Chromatiales</taxon>
        <taxon>Chromatiaceae</taxon>
        <taxon>Rheinheimera</taxon>
    </lineage>
</organism>
<evidence type="ECO:0000313" key="3">
    <source>
        <dbReference type="Proteomes" id="UP000004374"/>
    </source>
</evidence>
<gene>
    <name evidence="2" type="ORF">RNAN_1033</name>
</gene>
<dbReference type="Pfam" id="PF13858">
    <property type="entry name" value="DUF4199"/>
    <property type="match status" value="1"/>
</dbReference>
<dbReference type="InterPro" id="IPR025250">
    <property type="entry name" value="DUF4199"/>
</dbReference>
<keyword evidence="1" id="KW-0472">Membrane</keyword>
<feature type="transmembrane region" description="Helical" evidence="1">
    <location>
        <begin position="78"/>
        <end position="96"/>
    </location>
</feature>
<dbReference type="AlphaFoldDB" id="I1DVI4"/>
<name>I1DVI4_9GAMM</name>
<proteinExistence type="predicted"/>
<protein>
    <recommendedName>
        <fullName evidence="4">DUF4199 domain-containing protein</fullName>
    </recommendedName>
</protein>
<dbReference type="Proteomes" id="UP000004374">
    <property type="component" value="Unassembled WGS sequence"/>
</dbReference>
<feature type="transmembrane region" description="Helical" evidence="1">
    <location>
        <begin position="7"/>
        <end position="23"/>
    </location>
</feature>
<keyword evidence="1" id="KW-0812">Transmembrane</keyword>
<comment type="caution">
    <text evidence="2">The sequence shown here is derived from an EMBL/GenBank/DDBJ whole genome shotgun (WGS) entry which is preliminary data.</text>
</comment>
<feature type="transmembrane region" description="Helical" evidence="1">
    <location>
        <begin position="35"/>
        <end position="57"/>
    </location>
</feature>
<keyword evidence="3" id="KW-1185">Reference proteome</keyword>
<keyword evidence="1" id="KW-1133">Transmembrane helix</keyword>
<evidence type="ECO:0008006" key="4">
    <source>
        <dbReference type="Google" id="ProtNLM"/>
    </source>
</evidence>
<dbReference type="RefSeq" id="WP_008219398.1">
    <property type="nucleotide sequence ID" value="NZ_BAFK01000004.1"/>
</dbReference>
<sequence length="164" mass="18579">MHRYQTEIRWGLIFTAVMLLWMWGEQLVGLHGRYIAQHATYTNLFAIPAILLYVLALKQKKHRDYGGQMSWKQGMQSGVLITLVVVVLSPAVQWLTHTIITPEYFNNVQAYAITQGMMSVEQAAEYFSLGNYMLQSMIGAAIMGVLTSAIVAFFLRSKGQEDIQ</sequence>
<evidence type="ECO:0000313" key="2">
    <source>
        <dbReference type="EMBL" id="GAB58062.1"/>
    </source>
</evidence>